<dbReference type="EMBL" id="CP031264">
    <property type="protein sequence ID" value="AXI77443.1"/>
    <property type="molecule type" value="Genomic_DNA"/>
</dbReference>
<name>A0A345SUN8_9ACTN</name>
<dbReference type="OrthoDB" id="5170249at2"/>
<dbReference type="Proteomes" id="UP000249340">
    <property type="component" value="Chromosome"/>
</dbReference>
<feature type="chain" id="PRO_5016558051" description="DUF1023 domain-containing protein" evidence="2">
    <location>
        <begin position="28"/>
        <end position="396"/>
    </location>
</feature>
<keyword evidence="5" id="KW-1185">Reference proteome</keyword>
<dbReference type="InterPro" id="IPR029058">
    <property type="entry name" value="AB_hydrolase_fold"/>
</dbReference>
<dbReference type="KEGG" id="stri:C7M71_008310"/>
<accession>A0A345SUN8</accession>
<gene>
    <name evidence="4" type="ORF">C7M71_008310</name>
</gene>
<dbReference type="SUPFAM" id="SSF53474">
    <property type="entry name" value="alpha/beta-Hydrolases"/>
    <property type="match status" value="1"/>
</dbReference>
<protein>
    <recommendedName>
        <fullName evidence="3">DUF1023 domain-containing protein</fullName>
    </recommendedName>
</protein>
<evidence type="ECO:0000256" key="2">
    <source>
        <dbReference type="SAM" id="SignalP"/>
    </source>
</evidence>
<dbReference type="RefSeq" id="WP_114914256.1">
    <property type="nucleotide sequence ID" value="NZ_CP031264.1"/>
</dbReference>
<evidence type="ECO:0000256" key="1">
    <source>
        <dbReference type="SAM" id="MobiDB-lite"/>
    </source>
</evidence>
<proteinExistence type="predicted"/>
<feature type="domain" description="DUF1023" evidence="3">
    <location>
        <begin position="151"/>
        <end position="329"/>
    </location>
</feature>
<organism evidence="4 5">
    <name type="scientific">Peterkaempfera bronchialis</name>
    <dbReference type="NCBI Taxonomy" id="2126346"/>
    <lineage>
        <taxon>Bacteria</taxon>
        <taxon>Bacillati</taxon>
        <taxon>Actinomycetota</taxon>
        <taxon>Actinomycetes</taxon>
        <taxon>Kitasatosporales</taxon>
        <taxon>Streptomycetaceae</taxon>
        <taxon>Peterkaempfera</taxon>
    </lineage>
</organism>
<dbReference type="AlphaFoldDB" id="A0A345SUN8"/>
<evidence type="ECO:0000259" key="3">
    <source>
        <dbReference type="Pfam" id="PF06259"/>
    </source>
</evidence>
<dbReference type="InterPro" id="IPR010427">
    <property type="entry name" value="DUF1023"/>
</dbReference>
<sequence length="396" mass="40609">MLRLKRALIAAVLVAAAIAGTAGWAAASGQTPVTGPPSGTGAWLSDTASGRRPPDPATASAAAVAAFFARLPPAEQRALAARHPLVVGNLDGAPPALRYRANALALAAERTRELARATAPGLTAEDHAQARRRAERYGTLLRPGRQILAFDPRGRGLVAEVYGDLAAARRVAVVVPGSDIDLGSYDRERDPYGTPAGMAKALRQRMARQQPGTATAAVAWVGYTTPVGLGVDAATARLAEAGAPRLDRFLSGLAATVHPAAPPAVFCHSYGSVVCGLAAPAIGPDDVSDLVVLGSPGMRADDAAALRTGARVWAARDPGDWIGRVPHLSLGGLGHGADPVDPAFGARVVSADRAQGHTGYFAPDTDSLANFADIALGDYPAVGCATDDQECRDDLV</sequence>
<dbReference type="Pfam" id="PF06259">
    <property type="entry name" value="Abhydrolase_8"/>
    <property type="match status" value="1"/>
</dbReference>
<evidence type="ECO:0000313" key="5">
    <source>
        <dbReference type="Proteomes" id="UP000249340"/>
    </source>
</evidence>
<feature type="region of interest" description="Disordered" evidence="1">
    <location>
        <begin position="26"/>
        <end position="57"/>
    </location>
</feature>
<evidence type="ECO:0000313" key="4">
    <source>
        <dbReference type="EMBL" id="AXI77443.1"/>
    </source>
</evidence>
<keyword evidence="2" id="KW-0732">Signal</keyword>
<reference evidence="5" key="1">
    <citation type="submission" date="2018-07" db="EMBL/GenBank/DDBJ databases">
        <title>Streptacidiphilus bronchialis DSM 106435 chromosome.</title>
        <authorList>
            <person name="Batra D."/>
            <person name="Gulvik C.A."/>
        </authorList>
    </citation>
    <scope>NUCLEOTIDE SEQUENCE [LARGE SCALE GENOMIC DNA]</scope>
    <source>
        <strain evidence="5">DSM 106435</strain>
    </source>
</reference>
<feature type="signal peptide" evidence="2">
    <location>
        <begin position="1"/>
        <end position="27"/>
    </location>
</feature>